<protein>
    <submittedName>
        <fullName evidence="2">Uncharacterized protein</fullName>
    </submittedName>
</protein>
<dbReference type="PANTHER" id="PTHR28106">
    <property type="entry name" value="MITOCHONDRIAL ATPASE COMPLEX SUBUNIT ATP10"/>
    <property type="match status" value="1"/>
</dbReference>
<organism evidence="2 3">
    <name type="scientific">Gossypium darwinii</name>
    <name type="common">Darwin's cotton</name>
    <name type="synonym">Gossypium barbadense var. darwinii</name>
    <dbReference type="NCBI Taxonomy" id="34276"/>
    <lineage>
        <taxon>Eukaryota</taxon>
        <taxon>Viridiplantae</taxon>
        <taxon>Streptophyta</taxon>
        <taxon>Embryophyta</taxon>
        <taxon>Tracheophyta</taxon>
        <taxon>Spermatophyta</taxon>
        <taxon>Magnoliopsida</taxon>
        <taxon>eudicotyledons</taxon>
        <taxon>Gunneridae</taxon>
        <taxon>Pentapetalae</taxon>
        <taxon>rosids</taxon>
        <taxon>malvids</taxon>
        <taxon>Malvales</taxon>
        <taxon>Malvaceae</taxon>
        <taxon>Malvoideae</taxon>
        <taxon>Gossypium</taxon>
    </lineage>
</organism>
<proteinExistence type="predicted"/>
<keyword evidence="1" id="KW-0472">Membrane</keyword>
<name>A0A5D2F865_GOSDA</name>
<keyword evidence="1" id="KW-1133">Transmembrane helix</keyword>
<dbReference type="Pfam" id="PF05176">
    <property type="entry name" value="ATP-synt_10"/>
    <property type="match status" value="1"/>
</dbReference>
<evidence type="ECO:0000256" key="1">
    <source>
        <dbReference type="SAM" id="Phobius"/>
    </source>
</evidence>
<dbReference type="EMBL" id="CM017696">
    <property type="protein sequence ID" value="TYH01433.1"/>
    <property type="molecule type" value="Genomic_DNA"/>
</dbReference>
<accession>A0A5D2F865</accession>
<keyword evidence="3" id="KW-1185">Reference proteome</keyword>
<dbReference type="AlphaFoldDB" id="A0A5D2F865"/>
<evidence type="ECO:0000313" key="2">
    <source>
        <dbReference type="EMBL" id="TYH01433.1"/>
    </source>
</evidence>
<dbReference type="Proteomes" id="UP000323506">
    <property type="component" value="Chromosome A09"/>
</dbReference>
<gene>
    <name evidence="2" type="ORF">ES288_A09G057700v1</name>
</gene>
<dbReference type="GO" id="GO:0033615">
    <property type="term" value="P:mitochondrial proton-transporting ATP synthase complex assembly"/>
    <property type="evidence" value="ECO:0007669"/>
    <property type="project" value="TreeGrafter"/>
</dbReference>
<keyword evidence="1" id="KW-0812">Transmembrane</keyword>
<sequence length="218" mass="24746">MLTSISNCRYLLSHDPKISPSPLQHFASKSSIRFFDIYKLASKEKIEKERARLANELNRGYFDDISELKQHGGKIALANKILIPGIAARKFPAMDVIYSDGRKSKLPIVFDASGVDASKLVVPEASLDCLSFRANSQVYKPFYDALYYGANDALQRHIVYSFGDHYYFRKELKILNLLTGYFWLAWSSLVLTLKAFLRDLNFVAKNPGVEFFKGTVVV</sequence>
<dbReference type="InterPro" id="IPR007849">
    <property type="entry name" value="ATP10"/>
</dbReference>
<reference evidence="2 3" key="1">
    <citation type="submission" date="2019-06" db="EMBL/GenBank/DDBJ databases">
        <title>WGS assembly of Gossypium darwinii.</title>
        <authorList>
            <person name="Chen Z.J."/>
            <person name="Sreedasyam A."/>
            <person name="Ando A."/>
            <person name="Song Q."/>
            <person name="De L."/>
            <person name="Hulse-Kemp A."/>
            <person name="Ding M."/>
            <person name="Ye W."/>
            <person name="Kirkbride R."/>
            <person name="Jenkins J."/>
            <person name="Plott C."/>
            <person name="Lovell J."/>
            <person name="Lin Y.-M."/>
            <person name="Vaughn R."/>
            <person name="Liu B."/>
            <person name="Li W."/>
            <person name="Simpson S."/>
            <person name="Scheffler B."/>
            <person name="Saski C."/>
            <person name="Grover C."/>
            <person name="Hu G."/>
            <person name="Conover J."/>
            <person name="Carlson J."/>
            <person name="Shu S."/>
            <person name="Boston L."/>
            <person name="Williams M."/>
            <person name="Peterson D."/>
            <person name="Mcgee K."/>
            <person name="Jones D."/>
            <person name="Wendel J."/>
            <person name="Stelly D."/>
            <person name="Grimwood J."/>
            <person name="Schmutz J."/>
        </authorList>
    </citation>
    <scope>NUCLEOTIDE SEQUENCE [LARGE SCALE GENOMIC DNA]</scope>
    <source>
        <strain evidence="2">1808015.09</strain>
    </source>
</reference>
<feature type="transmembrane region" description="Helical" evidence="1">
    <location>
        <begin position="174"/>
        <end position="197"/>
    </location>
</feature>
<dbReference type="PANTHER" id="PTHR28106:SF1">
    <property type="entry name" value="MITOCHONDRIAL ATPASE COMPLEX SUBUNIT ATP10"/>
    <property type="match status" value="1"/>
</dbReference>
<dbReference type="GO" id="GO:0005743">
    <property type="term" value="C:mitochondrial inner membrane"/>
    <property type="evidence" value="ECO:0007669"/>
    <property type="project" value="TreeGrafter"/>
</dbReference>
<evidence type="ECO:0000313" key="3">
    <source>
        <dbReference type="Proteomes" id="UP000323506"/>
    </source>
</evidence>